<evidence type="ECO:0000313" key="3">
    <source>
        <dbReference type="Proteomes" id="UP000008810"/>
    </source>
</evidence>
<reference evidence="2" key="3">
    <citation type="submission" date="2018-08" db="UniProtKB">
        <authorList>
            <consortium name="EnsemblPlants"/>
        </authorList>
    </citation>
    <scope>IDENTIFICATION</scope>
    <source>
        <strain evidence="2">cv. Bd21</strain>
    </source>
</reference>
<reference evidence="1 2" key="1">
    <citation type="journal article" date="2010" name="Nature">
        <title>Genome sequencing and analysis of the model grass Brachypodium distachyon.</title>
        <authorList>
            <consortium name="International Brachypodium Initiative"/>
        </authorList>
    </citation>
    <scope>NUCLEOTIDE SEQUENCE [LARGE SCALE GENOMIC DNA]</scope>
    <source>
        <strain evidence="1 2">Bd21</strain>
    </source>
</reference>
<dbReference type="Gramene" id="PNT73304">
    <property type="protein sequence ID" value="PNT73304"/>
    <property type="gene ID" value="BRADI_2g56832v3"/>
</dbReference>
<accession>A0A2K2DGA2</accession>
<protein>
    <submittedName>
        <fullName evidence="1 2">Uncharacterized protein</fullName>
    </submittedName>
</protein>
<dbReference type="Proteomes" id="UP000008810">
    <property type="component" value="Chromosome 2"/>
</dbReference>
<name>A0A2K2DGA2_BRADI</name>
<sequence length="97" mass="11575">MVSLMEWCADAPPQYLKMPWVTSEFPRYISMPGSAIQNQLIRDDVLDFELCDLLGHYADVIQEKLFHCFSKYYEIWNPQKKDWPHVYPVLTNDKFTK</sequence>
<dbReference type="EnsemblPlants" id="PNT73304">
    <property type="protein sequence ID" value="PNT73304"/>
    <property type="gene ID" value="BRADI_2g56832v3"/>
</dbReference>
<dbReference type="EMBL" id="CM000881">
    <property type="protein sequence ID" value="PNT73304.1"/>
    <property type="molecule type" value="Genomic_DNA"/>
</dbReference>
<keyword evidence="3" id="KW-1185">Reference proteome</keyword>
<dbReference type="InParanoid" id="A0A2K2DGA2"/>
<proteinExistence type="predicted"/>
<reference evidence="1" key="2">
    <citation type="submission" date="2017-06" db="EMBL/GenBank/DDBJ databases">
        <title>WGS assembly of Brachypodium distachyon.</title>
        <authorList>
            <consortium name="The International Brachypodium Initiative"/>
            <person name="Lucas S."/>
            <person name="Harmon-Smith M."/>
            <person name="Lail K."/>
            <person name="Tice H."/>
            <person name="Grimwood J."/>
            <person name="Bruce D."/>
            <person name="Barry K."/>
            <person name="Shu S."/>
            <person name="Lindquist E."/>
            <person name="Wang M."/>
            <person name="Pitluck S."/>
            <person name="Vogel J.P."/>
            <person name="Garvin D.F."/>
            <person name="Mockler T.C."/>
            <person name="Schmutz J."/>
            <person name="Rokhsar D."/>
            <person name="Bevan M.W."/>
        </authorList>
    </citation>
    <scope>NUCLEOTIDE SEQUENCE</scope>
    <source>
        <strain evidence="1">Bd21</strain>
    </source>
</reference>
<gene>
    <name evidence="1" type="ORF">BRADI_2g56832v3</name>
</gene>
<dbReference type="OrthoDB" id="693934at2759"/>
<evidence type="ECO:0000313" key="2">
    <source>
        <dbReference type="EnsemblPlants" id="PNT73304"/>
    </source>
</evidence>
<dbReference type="AlphaFoldDB" id="A0A2K2DGA2"/>
<organism evidence="1">
    <name type="scientific">Brachypodium distachyon</name>
    <name type="common">Purple false brome</name>
    <name type="synonym">Trachynia distachya</name>
    <dbReference type="NCBI Taxonomy" id="15368"/>
    <lineage>
        <taxon>Eukaryota</taxon>
        <taxon>Viridiplantae</taxon>
        <taxon>Streptophyta</taxon>
        <taxon>Embryophyta</taxon>
        <taxon>Tracheophyta</taxon>
        <taxon>Spermatophyta</taxon>
        <taxon>Magnoliopsida</taxon>
        <taxon>Liliopsida</taxon>
        <taxon>Poales</taxon>
        <taxon>Poaceae</taxon>
        <taxon>BOP clade</taxon>
        <taxon>Pooideae</taxon>
        <taxon>Stipodae</taxon>
        <taxon>Brachypodieae</taxon>
        <taxon>Brachypodium</taxon>
    </lineage>
</organism>
<evidence type="ECO:0000313" key="1">
    <source>
        <dbReference type="EMBL" id="PNT73304.1"/>
    </source>
</evidence>